<evidence type="ECO:0000313" key="2">
    <source>
        <dbReference type="Proteomes" id="UP001595973"/>
    </source>
</evidence>
<organism evidence="1 2">
    <name type="scientific">Seohaeicola nanhaiensis</name>
    <dbReference type="NCBI Taxonomy" id="1387282"/>
    <lineage>
        <taxon>Bacteria</taxon>
        <taxon>Pseudomonadati</taxon>
        <taxon>Pseudomonadota</taxon>
        <taxon>Alphaproteobacteria</taxon>
        <taxon>Rhodobacterales</taxon>
        <taxon>Roseobacteraceae</taxon>
        <taxon>Seohaeicola</taxon>
    </lineage>
</organism>
<reference evidence="2" key="1">
    <citation type="journal article" date="2019" name="Int. J. Syst. Evol. Microbiol.">
        <title>The Global Catalogue of Microorganisms (GCM) 10K type strain sequencing project: providing services to taxonomists for standard genome sequencing and annotation.</title>
        <authorList>
            <consortium name="The Broad Institute Genomics Platform"/>
            <consortium name="The Broad Institute Genome Sequencing Center for Infectious Disease"/>
            <person name="Wu L."/>
            <person name="Ma J."/>
        </authorList>
    </citation>
    <scope>NUCLEOTIDE SEQUENCE [LARGE SCALE GENOMIC DNA]</scope>
    <source>
        <strain evidence="2">CGMCC 4.7283</strain>
    </source>
</reference>
<dbReference type="EMBL" id="JBHSGI010000021">
    <property type="protein sequence ID" value="MFC4669699.1"/>
    <property type="molecule type" value="Genomic_DNA"/>
</dbReference>
<comment type="caution">
    <text evidence="1">The sequence shown here is derived from an EMBL/GenBank/DDBJ whole genome shotgun (WGS) entry which is preliminary data.</text>
</comment>
<accession>A0ABV9KIC3</accession>
<proteinExistence type="predicted"/>
<keyword evidence="2" id="KW-1185">Reference proteome</keyword>
<dbReference type="RefSeq" id="WP_380718135.1">
    <property type="nucleotide sequence ID" value="NZ_JBHSGI010000021.1"/>
</dbReference>
<name>A0ABV9KIC3_9RHOB</name>
<dbReference type="Proteomes" id="UP001595973">
    <property type="component" value="Unassembled WGS sequence"/>
</dbReference>
<gene>
    <name evidence="1" type="ORF">ACFO5X_14135</name>
</gene>
<feature type="non-terminal residue" evidence="1">
    <location>
        <position position="180"/>
    </location>
</feature>
<sequence>MFEIIVTCEQTGVVEEVTETFNATGLRMAVLSDPIGPDSVSVVSQPATGRAVNRPDAKVGVDLLDQDPDGNLIIVYDRQKDGVTQRVTATLIVAPAPEVNGWGLGDGYCPPFDYATGKTIVEPSQNTRRVYVSNDGLTAAAIASLEGVTEGTITTTWLRDNPATGAGGLYYGESEDLPLN</sequence>
<evidence type="ECO:0000313" key="1">
    <source>
        <dbReference type="EMBL" id="MFC4669699.1"/>
    </source>
</evidence>
<protein>
    <submittedName>
        <fullName evidence="1">Uncharacterized protein</fullName>
    </submittedName>
</protein>